<reference evidence="8" key="2">
    <citation type="submission" date="2023-07" db="EMBL/GenBank/DDBJ databases">
        <title>Genome of Winogradskyella sp. E313.</title>
        <authorList>
            <person name="Zhou Y."/>
        </authorList>
    </citation>
    <scope>NUCLEOTIDE SEQUENCE [LARGE SCALE GENOMIC DNA]</scope>
    <source>
        <strain evidence="8">E313</strain>
    </source>
</reference>
<evidence type="ECO:0000256" key="3">
    <source>
        <dbReference type="ARBA" id="ARBA00022989"/>
    </source>
</evidence>
<feature type="transmembrane region" description="Helical" evidence="5">
    <location>
        <begin position="99"/>
        <end position="125"/>
    </location>
</feature>
<dbReference type="Gene3D" id="6.10.140.1430">
    <property type="match status" value="1"/>
</dbReference>
<dbReference type="Proteomes" id="UP000778797">
    <property type="component" value="Unassembled WGS sequence"/>
</dbReference>
<keyword evidence="8" id="KW-1185">Reference proteome</keyword>
<name>A0ABS8EMG2_9FLAO</name>
<evidence type="ECO:0000259" key="6">
    <source>
        <dbReference type="Pfam" id="PF05154"/>
    </source>
</evidence>
<organism evidence="7 8">
    <name type="scientific">Winogradskyella immobilis</name>
    <dbReference type="NCBI Taxonomy" id="2816852"/>
    <lineage>
        <taxon>Bacteria</taxon>
        <taxon>Pseudomonadati</taxon>
        <taxon>Bacteroidota</taxon>
        <taxon>Flavobacteriia</taxon>
        <taxon>Flavobacteriales</taxon>
        <taxon>Flavobacteriaceae</taxon>
        <taxon>Winogradskyella</taxon>
    </lineage>
</organism>
<keyword evidence="2 5" id="KW-0812">Transmembrane</keyword>
<keyword evidence="4 5" id="KW-0472">Membrane</keyword>
<evidence type="ECO:0000256" key="1">
    <source>
        <dbReference type="ARBA" id="ARBA00004141"/>
    </source>
</evidence>
<gene>
    <name evidence="7" type="ORF">J1C55_07385</name>
</gene>
<proteinExistence type="predicted"/>
<dbReference type="RefSeq" id="WP_227476850.1">
    <property type="nucleotide sequence ID" value="NZ_JAFMPT010000007.1"/>
</dbReference>
<evidence type="ECO:0000256" key="4">
    <source>
        <dbReference type="ARBA" id="ARBA00023136"/>
    </source>
</evidence>
<evidence type="ECO:0000313" key="7">
    <source>
        <dbReference type="EMBL" id="MCC1484403.1"/>
    </source>
</evidence>
<sequence>MSEENKNLSDDLNDMIGDVKENAKKAADKASELAGEAKEKASEFAEEAKETASEFVDSAKETFDNVTGDNKKVLAGVLGILFGSLGIHKFILGYNKEGIIMLIATVVGWFLCGIPSMIIYIIGLIEGIIYLTKSDEEFYNTYQVGKKPWF</sequence>
<comment type="caution">
    <text evidence="7">The sequence shown here is derived from an EMBL/GenBank/DDBJ whole genome shotgun (WGS) entry which is preliminary data.</text>
</comment>
<keyword evidence="3 5" id="KW-1133">Transmembrane helix</keyword>
<reference evidence="8" key="1">
    <citation type="submission" date="2021-03" db="EMBL/GenBank/DDBJ databases">
        <title>Genome of Cognatishimia sp. F0-27.</title>
        <authorList>
            <person name="Ping X."/>
        </authorList>
    </citation>
    <scope>NUCLEOTIDE SEQUENCE [LARGE SCALE GENOMIC DNA]</scope>
    <source>
        <strain evidence="8">E313</strain>
    </source>
</reference>
<dbReference type="EMBL" id="JAFMPT010000007">
    <property type="protein sequence ID" value="MCC1484403.1"/>
    <property type="molecule type" value="Genomic_DNA"/>
</dbReference>
<feature type="domain" description="TM2" evidence="6">
    <location>
        <begin position="69"/>
        <end position="114"/>
    </location>
</feature>
<protein>
    <submittedName>
        <fullName evidence="7">NINE protein</fullName>
    </submittedName>
</protein>
<accession>A0ABS8EMG2</accession>
<comment type="subcellular location">
    <subcellularLocation>
        <location evidence="1">Membrane</location>
        <topology evidence="1">Multi-pass membrane protein</topology>
    </subcellularLocation>
</comment>
<evidence type="ECO:0000256" key="2">
    <source>
        <dbReference type="ARBA" id="ARBA00022692"/>
    </source>
</evidence>
<evidence type="ECO:0000313" key="8">
    <source>
        <dbReference type="Proteomes" id="UP000778797"/>
    </source>
</evidence>
<dbReference type="InterPro" id="IPR007829">
    <property type="entry name" value="TM2"/>
</dbReference>
<dbReference type="Pfam" id="PF05154">
    <property type="entry name" value="TM2"/>
    <property type="match status" value="1"/>
</dbReference>
<evidence type="ECO:0000256" key="5">
    <source>
        <dbReference type="SAM" id="Phobius"/>
    </source>
</evidence>
<feature type="transmembrane region" description="Helical" evidence="5">
    <location>
        <begin position="73"/>
        <end position="92"/>
    </location>
</feature>